<evidence type="ECO:0000313" key="3">
    <source>
        <dbReference type="Proteomes" id="UP001165041"/>
    </source>
</evidence>
<dbReference type="Proteomes" id="UP001165041">
    <property type="component" value="Unassembled WGS sequence"/>
</dbReference>
<organism evidence="2 3">
    <name type="scientific">Kitasatospora phosalacinea</name>
    <dbReference type="NCBI Taxonomy" id="2065"/>
    <lineage>
        <taxon>Bacteria</taxon>
        <taxon>Bacillati</taxon>
        <taxon>Actinomycetota</taxon>
        <taxon>Actinomycetes</taxon>
        <taxon>Kitasatosporales</taxon>
        <taxon>Streptomycetaceae</taxon>
        <taxon>Kitasatospora</taxon>
    </lineage>
</organism>
<dbReference type="EMBL" id="BSSA01000052">
    <property type="protein sequence ID" value="GLW75287.1"/>
    <property type="molecule type" value="Genomic_DNA"/>
</dbReference>
<feature type="compositionally biased region" description="Low complexity" evidence="1">
    <location>
        <begin position="124"/>
        <end position="138"/>
    </location>
</feature>
<reference evidence="2" key="1">
    <citation type="submission" date="2023-02" db="EMBL/GenBank/DDBJ databases">
        <title>Kitasatospora phosalacinea NBRC 14627.</title>
        <authorList>
            <person name="Ichikawa N."/>
            <person name="Sato H."/>
            <person name="Tonouchi N."/>
        </authorList>
    </citation>
    <scope>NUCLEOTIDE SEQUENCE</scope>
    <source>
        <strain evidence="2">NBRC 14627</strain>
    </source>
</reference>
<gene>
    <name evidence="2" type="ORF">Kpho02_75840</name>
</gene>
<accession>A0A9W6V7I6</accession>
<sequence length="153" mass="15313">MPGTTVGTVDTDRAALELPLTEDGLTEAVTPAGAPLTVIAMDVFEPLLMMAVLTVAVVDEPAATVPEDGLTCTWMAGTWTLDAEGDGEDAVAARYGARTWAGSGVPAAWVVPVSATATATAAVPAPASRARSGARTGPVMDRAPFEGGGTSAT</sequence>
<evidence type="ECO:0000256" key="1">
    <source>
        <dbReference type="SAM" id="MobiDB-lite"/>
    </source>
</evidence>
<dbReference type="AlphaFoldDB" id="A0A9W6V7I6"/>
<name>A0A9W6V7I6_9ACTN</name>
<evidence type="ECO:0000313" key="2">
    <source>
        <dbReference type="EMBL" id="GLW75287.1"/>
    </source>
</evidence>
<proteinExistence type="predicted"/>
<comment type="caution">
    <text evidence="2">The sequence shown here is derived from an EMBL/GenBank/DDBJ whole genome shotgun (WGS) entry which is preliminary data.</text>
</comment>
<feature type="region of interest" description="Disordered" evidence="1">
    <location>
        <begin position="124"/>
        <end position="153"/>
    </location>
</feature>
<protein>
    <submittedName>
        <fullName evidence="2">Uncharacterized protein</fullName>
    </submittedName>
</protein>